<dbReference type="InterPro" id="IPR050250">
    <property type="entry name" value="Macrolide_Exporter_MacB"/>
</dbReference>
<evidence type="ECO:0000259" key="9">
    <source>
        <dbReference type="Pfam" id="PF12704"/>
    </source>
</evidence>
<dbReference type="EMBL" id="CP130613">
    <property type="protein sequence ID" value="WKW14588.1"/>
    <property type="molecule type" value="Genomic_DNA"/>
</dbReference>
<dbReference type="KEGG" id="pspc:Strain318_000935"/>
<keyword evidence="2" id="KW-1003">Cell membrane</keyword>
<accession>A0AA49JTK7</accession>
<keyword evidence="12" id="KW-1185">Reference proteome</keyword>
<evidence type="ECO:0000259" key="8">
    <source>
        <dbReference type="Pfam" id="PF02687"/>
    </source>
</evidence>
<gene>
    <name evidence="10" type="ORF">Strain138_000935</name>
    <name evidence="11" type="ORF">Strain318_000935</name>
</gene>
<keyword evidence="5 7" id="KW-0472">Membrane</keyword>
<feature type="domain" description="ABC3 transporter permease C-terminal" evidence="8">
    <location>
        <begin position="296"/>
        <end position="408"/>
    </location>
</feature>
<dbReference type="InterPro" id="IPR025857">
    <property type="entry name" value="MacB_PCD"/>
</dbReference>
<dbReference type="PANTHER" id="PTHR30572:SF4">
    <property type="entry name" value="ABC TRANSPORTER PERMEASE YTRF"/>
    <property type="match status" value="1"/>
</dbReference>
<dbReference type="AlphaFoldDB" id="A0AA49JTK7"/>
<keyword evidence="4 7" id="KW-1133">Transmembrane helix</keyword>
<evidence type="ECO:0000256" key="2">
    <source>
        <dbReference type="ARBA" id="ARBA00022475"/>
    </source>
</evidence>
<dbReference type="GO" id="GO:0022857">
    <property type="term" value="F:transmembrane transporter activity"/>
    <property type="evidence" value="ECO:0007669"/>
    <property type="project" value="TreeGrafter"/>
</dbReference>
<sequence>MPIFEAVRLALSTIRVQKLKSFFTLAGVCIGVMFLITVVSIIEGMGRYMKEDLVGKLIAVNSFELRRAPNINMGETSPATWDEYRRRPRLYISDLLPVVEALPEGTRWAQESEANVQLVSRYAGRPRNTTAIGIDGDWFAIKNLALKDGREFTQQELSQGENVLIIGPDVVERAFPGVDPIGREVRIGTTPYRVIGVTESRGSAFGVSFDNFVIAPWRSPIRKLLNPSPQMIDAVIVQAENQAVMMEAQERVRSVMRTTRKLRPNQKDNFAMQTSDSALEFWNKIEGYLVIAGVALPAIGLVVGAIVIMNIMLVAVAERTREIGIRKALGAKRRDILAQFLVESATLSTVGAMLGIALGIGLAQAISAVTPLPASVAPWSIVVGVAVGMGVGIISGVYPASRASRLDPVVALRQE</sequence>
<evidence type="ECO:0000256" key="5">
    <source>
        <dbReference type="ARBA" id="ARBA00023136"/>
    </source>
</evidence>
<evidence type="ECO:0000256" key="1">
    <source>
        <dbReference type="ARBA" id="ARBA00004651"/>
    </source>
</evidence>
<dbReference type="RefSeq" id="WP_367887376.1">
    <property type="nucleotide sequence ID" value="NZ_CP130612.1"/>
</dbReference>
<reference evidence="10" key="1">
    <citation type="submission" date="2023-07" db="EMBL/GenBank/DDBJ databases">
        <authorList>
            <person name="Haufschild T."/>
            <person name="Kallscheuer N."/>
            <person name="Hammer J."/>
            <person name="Kohn T."/>
            <person name="Kabuu M."/>
            <person name="Jogler M."/>
            <person name="Wohfarth N."/>
            <person name="Heuer A."/>
            <person name="Rohde M."/>
            <person name="van Teeseling M.C.F."/>
            <person name="Jogler C."/>
        </authorList>
    </citation>
    <scope>NUCLEOTIDE SEQUENCE</scope>
    <source>
        <strain evidence="10">Strain 138</strain>
        <strain evidence="11">Strain 318</strain>
    </source>
</reference>
<proteinExistence type="inferred from homology"/>
<evidence type="ECO:0000313" key="11">
    <source>
        <dbReference type="EMBL" id="WKW14588.1"/>
    </source>
</evidence>
<dbReference type="GO" id="GO:0005886">
    <property type="term" value="C:plasma membrane"/>
    <property type="evidence" value="ECO:0007669"/>
    <property type="project" value="UniProtKB-SubCell"/>
</dbReference>
<feature type="transmembrane region" description="Helical" evidence="7">
    <location>
        <begin position="337"/>
        <end position="364"/>
    </location>
</feature>
<evidence type="ECO:0000256" key="6">
    <source>
        <dbReference type="ARBA" id="ARBA00038076"/>
    </source>
</evidence>
<dbReference type="Proteomes" id="UP001229955">
    <property type="component" value="Chromosome"/>
</dbReference>
<evidence type="ECO:0000313" key="12">
    <source>
        <dbReference type="Proteomes" id="UP001229955"/>
    </source>
</evidence>
<organism evidence="10">
    <name type="scientific">Pseudogemmatithrix spongiicola</name>
    <dbReference type="NCBI Taxonomy" id="3062599"/>
    <lineage>
        <taxon>Bacteria</taxon>
        <taxon>Pseudomonadati</taxon>
        <taxon>Gemmatimonadota</taxon>
        <taxon>Gemmatimonadia</taxon>
        <taxon>Gemmatimonadales</taxon>
        <taxon>Gemmatimonadaceae</taxon>
        <taxon>Pseudogemmatithrix</taxon>
    </lineage>
</organism>
<comment type="subcellular location">
    <subcellularLocation>
        <location evidence="1">Cell membrane</location>
        <topology evidence="1">Multi-pass membrane protein</topology>
    </subcellularLocation>
</comment>
<dbReference type="InterPro" id="IPR003838">
    <property type="entry name" value="ABC3_permease_C"/>
</dbReference>
<dbReference type="PANTHER" id="PTHR30572">
    <property type="entry name" value="MEMBRANE COMPONENT OF TRANSPORTER-RELATED"/>
    <property type="match status" value="1"/>
</dbReference>
<name>A0AA49JTK7_9BACT</name>
<evidence type="ECO:0000256" key="7">
    <source>
        <dbReference type="SAM" id="Phobius"/>
    </source>
</evidence>
<dbReference type="Pfam" id="PF02687">
    <property type="entry name" value="FtsX"/>
    <property type="match status" value="1"/>
</dbReference>
<accession>A0AA49JZA1</accession>
<dbReference type="EMBL" id="CP130612">
    <property type="protein sequence ID" value="WKW11678.1"/>
    <property type="molecule type" value="Genomic_DNA"/>
</dbReference>
<feature type="transmembrane region" description="Helical" evidence="7">
    <location>
        <begin position="376"/>
        <end position="398"/>
    </location>
</feature>
<evidence type="ECO:0000256" key="4">
    <source>
        <dbReference type="ARBA" id="ARBA00022989"/>
    </source>
</evidence>
<keyword evidence="3 7" id="KW-0812">Transmembrane</keyword>
<feature type="domain" description="MacB-like periplasmic core" evidence="9">
    <location>
        <begin position="21"/>
        <end position="254"/>
    </location>
</feature>
<feature type="transmembrane region" description="Helical" evidence="7">
    <location>
        <begin position="288"/>
        <end position="316"/>
    </location>
</feature>
<dbReference type="Pfam" id="PF12704">
    <property type="entry name" value="MacB_PCD"/>
    <property type="match status" value="1"/>
</dbReference>
<evidence type="ECO:0000256" key="3">
    <source>
        <dbReference type="ARBA" id="ARBA00022692"/>
    </source>
</evidence>
<comment type="similarity">
    <text evidence="6">Belongs to the ABC-4 integral membrane protein family.</text>
</comment>
<evidence type="ECO:0000313" key="10">
    <source>
        <dbReference type="EMBL" id="WKW11678.1"/>
    </source>
</evidence>
<protein>
    <submittedName>
        <fullName evidence="10">ABC transporter permease</fullName>
    </submittedName>
</protein>
<feature type="transmembrane region" description="Helical" evidence="7">
    <location>
        <begin position="21"/>
        <end position="42"/>
    </location>
</feature>